<keyword evidence="1" id="KW-1133">Transmembrane helix</keyword>
<evidence type="ECO:0000256" key="1">
    <source>
        <dbReference type="SAM" id="Phobius"/>
    </source>
</evidence>
<keyword evidence="1" id="KW-0472">Membrane</keyword>
<reference evidence="5" key="1">
    <citation type="submission" date="2010-07" db="EMBL/GenBank/DDBJ databases">
        <title>The genome sequence of Gaeumannomyces graminis var. tritici strain R3-111a-1.</title>
        <authorList>
            <consortium name="The Broad Institute Genome Sequencing Platform"/>
            <person name="Ma L.-J."/>
            <person name="Dead R."/>
            <person name="Young S."/>
            <person name="Zeng Q."/>
            <person name="Koehrsen M."/>
            <person name="Alvarado L."/>
            <person name="Berlin A."/>
            <person name="Chapman S.B."/>
            <person name="Chen Z."/>
            <person name="Freedman E."/>
            <person name="Gellesch M."/>
            <person name="Goldberg J."/>
            <person name="Griggs A."/>
            <person name="Gujja S."/>
            <person name="Heilman E.R."/>
            <person name="Heiman D."/>
            <person name="Hepburn T."/>
            <person name="Howarth C."/>
            <person name="Jen D."/>
            <person name="Larson L."/>
            <person name="Mehta T."/>
            <person name="Neiman D."/>
            <person name="Pearson M."/>
            <person name="Roberts A."/>
            <person name="Saif S."/>
            <person name="Shea T."/>
            <person name="Shenoy N."/>
            <person name="Sisk P."/>
            <person name="Stolte C."/>
            <person name="Sykes S."/>
            <person name="Walk T."/>
            <person name="White J."/>
            <person name="Yandava C."/>
            <person name="Haas B."/>
            <person name="Nusbaum C."/>
            <person name="Birren B."/>
        </authorList>
    </citation>
    <scope>NUCLEOTIDE SEQUENCE [LARGE SCALE GENOMIC DNA]</scope>
    <source>
        <strain evidence="5">R3-111a-1</strain>
    </source>
</reference>
<keyword evidence="5" id="KW-1185">Reference proteome</keyword>
<reference evidence="3" key="3">
    <citation type="submission" date="2010-09" db="EMBL/GenBank/DDBJ databases">
        <title>Annotation of Gaeumannomyces graminis var. tritici R3-111a-1.</title>
        <authorList>
            <consortium name="The Broad Institute Genome Sequencing Platform"/>
            <person name="Ma L.-J."/>
            <person name="Dead R."/>
            <person name="Young S.K."/>
            <person name="Zeng Q."/>
            <person name="Gargeya S."/>
            <person name="Fitzgerald M."/>
            <person name="Haas B."/>
            <person name="Abouelleil A."/>
            <person name="Alvarado L."/>
            <person name="Arachchi H.M."/>
            <person name="Berlin A."/>
            <person name="Brown A."/>
            <person name="Chapman S.B."/>
            <person name="Chen Z."/>
            <person name="Dunbar C."/>
            <person name="Freedman E."/>
            <person name="Gearin G."/>
            <person name="Gellesch M."/>
            <person name="Goldberg J."/>
            <person name="Griggs A."/>
            <person name="Gujja S."/>
            <person name="Heiman D."/>
            <person name="Howarth C."/>
            <person name="Larson L."/>
            <person name="Lui A."/>
            <person name="MacDonald P.J.P."/>
            <person name="Mehta T."/>
            <person name="Montmayeur A."/>
            <person name="Murphy C."/>
            <person name="Neiman D."/>
            <person name="Pearson M."/>
            <person name="Priest M."/>
            <person name="Roberts A."/>
            <person name="Saif S."/>
            <person name="Shea T."/>
            <person name="Shenoy N."/>
            <person name="Sisk P."/>
            <person name="Stolte C."/>
            <person name="Sykes S."/>
            <person name="Yandava C."/>
            <person name="Wortman J."/>
            <person name="Nusbaum C."/>
            <person name="Birren B."/>
        </authorList>
    </citation>
    <scope>NUCLEOTIDE SEQUENCE</scope>
    <source>
        <strain evidence="3">R3-111a-1</strain>
    </source>
</reference>
<feature type="transmembrane region" description="Helical" evidence="1">
    <location>
        <begin position="87"/>
        <end position="107"/>
    </location>
</feature>
<dbReference type="OrthoDB" id="72269at2759"/>
<dbReference type="STRING" id="644352.J3PAL8"/>
<reference evidence="4" key="5">
    <citation type="submission" date="2018-04" db="UniProtKB">
        <authorList>
            <consortium name="EnsemblFungi"/>
        </authorList>
    </citation>
    <scope>IDENTIFICATION</scope>
    <source>
        <strain evidence="4">R3-111a-1</strain>
    </source>
</reference>
<dbReference type="Proteomes" id="UP000006039">
    <property type="component" value="Unassembled WGS sequence"/>
</dbReference>
<protein>
    <submittedName>
        <fullName evidence="3 4">Uncharacterized protein</fullName>
    </submittedName>
</protein>
<name>J3PAL8_GAET3</name>
<feature type="transmembrane region" description="Helical" evidence="1">
    <location>
        <begin position="351"/>
        <end position="370"/>
    </location>
</feature>
<gene>
    <name evidence="4" type="primary">20351001</name>
    <name evidence="3" type="ORF">GGTG_10543</name>
</gene>
<dbReference type="RefSeq" id="XP_009226681.1">
    <property type="nucleotide sequence ID" value="XM_009228417.1"/>
</dbReference>
<sequence length="387" mass="41530">MTSIAAAPWILVAMAVAAAYCIVGLQTKSGWFDVIDAWGAAHPTRFPGTGLDGTLRTTYLGVPAVDHHIAGGMRVFAAMANGHHQPLSLFSFWFAGQLLAVHTLQVLEGLRAGNRGRLISYTAFWGALYQTMTFGITTPIWAALWFWTSPIASVTAADSDATLTAALAIEDTDLSVLPHSLIWGYLLPTMLCCLPSPAFVPFDQKVTFILVWQFFPIITSVSHRLFSAASRRLRPAAATTAAPEQKKAELARRLRWVYIFTLTLVVANHAATLAYVLLPSLRPPSLAPPNPADVDVASVFGPASTPLKLTPVASIEDGALNLLQYDGYFGAAAVLYWASIQFWAASDAPSLATVLTGLAGPAGAAMVLVWRRDERLLLASVPKAKTT</sequence>
<feature type="chain" id="PRO_5015095133" evidence="2">
    <location>
        <begin position="20"/>
        <end position="387"/>
    </location>
</feature>
<feature type="transmembrane region" description="Helical" evidence="1">
    <location>
        <begin position="119"/>
        <end position="144"/>
    </location>
</feature>
<dbReference type="VEuPathDB" id="FungiDB:GGTG_10543"/>
<evidence type="ECO:0000256" key="2">
    <source>
        <dbReference type="SAM" id="SignalP"/>
    </source>
</evidence>
<keyword evidence="2" id="KW-0732">Signal</keyword>
<accession>J3PAL8</accession>
<reference evidence="3" key="2">
    <citation type="submission" date="2010-07" db="EMBL/GenBank/DDBJ databases">
        <authorList>
            <consortium name="The Broad Institute Genome Sequencing Platform"/>
            <consortium name="Broad Institute Genome Sequencing Center for Infectious Disease"/>
            <person name="Ma L.-J."/>
            <person name="Dead R."/>
            <person name="Young S."/>
            <person name="Zeng Q."/>
            <person name="Koehrsen M."/>
            <person name="Alvarado L."/>
            <person name="Berlin A."/>
            <person name="Chapman S.B."/>
            <person name="Chen Z."/>
            <person name="Freedman E."/>
            <person name="Gellesch M."/>
            <person name="Goldberg J."/>
            <person name="Griggs A."/>
            <person name="Gujja S."/>
            <person name="Heilman E.R."/>
            <person name="Heiman D."/>
            <person name="Hepburn T."/>
            <person name="Howarth C."/>
            <person name="Jen D."/>
            <person name="Larson L."/>
            <person name="Mehta T."/>
            <person name="Neiman D."/>
            <person name="Pearson M."/>
            <person name="Roberts A."/>
            <person name="Saif S."/>
            <person name="Shea T."/>
            <person name="Shenoy N."/>
            <person name="Sisk P."/>
            <person name="Stolte C."/>
            <person name="Sykes S."/>
            <person name="Walk T."/>
            <person name="White J."/>
            <person name="Yandava C."/>
            <person name="Haas B."/>
            <person name="Nusbaum C."/>
            <person name="Birren B."/>
        </authorList>
    </citation>
    <scope>NUCLEOTIDE SEQUENCE</scope>
    <source>
        <strain evidence="3">R3-111a-1</strain>
    </source>
</reference>
<dbReference type="EMBL" id="GL385400">
    <property type="protein sequence ID" value="EJT71284.1"/>
    <property type="molecule type" value="Genomic_DNA"/>
</dbReference>
<reference evidence="4" key="4">
    <citation type="journal article" date="2015" name="G3 (Bethesda)">
        <title>Genome sequences of three phytopathogenic species of the Magnaporthaceae family of fungi.</title>
        <authorList>
            <person name="Okagaki L.H."/>
            <person name="Nunes C.C."/>
            <person name="Sailsbery J."/>
            <person name="Clay B."/>
            <person name="Brown D."/>
            <person name="John T."/>
            <person name="Oh Y."/>
            <person name="Young N."/>
            <person name="Fitzgerald M."/>
            <person name="Haas B.J."/>
            <person name="Zeng Q."/>
            <person name="Young S."/>
            <person name="Adiconis X."/>
            <person name="Fan L."/>
            <person name="Levin J.Z."/>
            <person name="Mitchell T.K."/>
            <person name="Okubara P.A."/>
            <person name="Farman M.L."/>
            <person name="Kohn L.M."/>
            <person name="Birren B."/>
            <person name="Ma L.-J."/>
            <person name="Dean R.A."/>
        </authorList>
    </citation>
    <scope>NUCLEOTIDE SEQUENCE</scope>
    <source>
        <strain evidence="4">R3-111a-1</strain>
    </source>
</reference>
<feature type="signal peptide" evidence="2">
    <location>
        <begin position="1"/>
        <end position="19"/>
    </location>
</feature>
<keyword evidence="1" id="KW-0812">Transmembrane</keyword>
<evidence type="ECO:0000313" key="3">
    <source>
        <dbReference type="EMBL" id="EJT71284.1"/>
    </source>
</evidence>
<proteinExistence type="predicted"/>
<dbReference type="GeneID" id="20351001"/>
<evidence type="ECO:0000313" key="4">
    <source>
        <dbReference type="EnsemblFungi" id="EJT71284"/>
    </source>
</evidence>
<organism evidence="3">
    <name type="scientific">Gaeumannomyces tritici (strain R3-111a-1)</name>
    <name type="common">Wheat and barley take-all root rot fungus</name>
    <name type="synonym">Gaeumannomyces graminis var. tritici</name>
    <dbReference type="NCBI Taxonomy" id="644352"/>
    <lineage>
        <taxon>Eukaryota</taxon>
        <taxon>Fungi</taxon>
        <taxon>Dikarya</taxon>
        <taxon>Ascomycota</taxon>
        <taxon>Pezizomycotina</taxon>
        <taxon>Sordariomycetes</taxon>
        <taxon>Sordariomycetidae</taxon>
        <taxon>Magnaporthales</taxon>
        <taxon>Magnaporthaceae</taxon>
        <taxon>Gaeumannomyces</taxon>
    </lineage>
</organism>
<dbReference type="eggNOG" id="ENOG502SHVK">
    <property type="taxonomic scope" value="Eukaryota"/>
</dbReference>
<dbReference type="EnsemblFungi" id="EJT71284">
    <property type="protein sequence ID" value="EJT71284"/>
    <property type="gene ID" value="GGTG_10543"/>
</dbReference>
<dbReference type="AlphaFoldDB" id="J3PAL8"/>
<dbReference type="HOGENOM" id="CLU_038717_2_0_1"/>
<feature type="transmembrane region" description="Helical" evidence="1">
    <location>
        <begin position="256"/>
        <end position="278"/>
    </location>
</feature>
<evidence type="ECO:0000313" key="5">
    <source>
        <dbReference type="Proteomes" id="UP000006039"/>
    </source>
</evidence>
<feature type="transmembrane region" description="Helical" evidence="1">
    <location>
        <begin position="206"/>
        <end position="226"/>
    </location>
</feature>